<evidence type="ECO:0000256" key="2">
    <source>
        <dbReference type="SAM" id="Phobius"/>
    </source>
</evidence>
<keyword evidence="4" id="KW-1185">Reference proteome</keyword>
<accession>A0A167L8I5</accession>
<name>A0A167L8I5_CALVF</name>
<proteinExistence type="predicted"/>
<dbReference type="AlphaFoldDB" id="A0A167L8I5"/>
<evidence type="ECO:0000313" key="4">
    <source>
        <dbReference type="Proteomes" id="UP000076738"/>
    </source>
</evidence>
<gene>
    <name evidence="3" type="ORF">CALVIDRAFT_599225</name>
</gene>
<dbReference type="EMBL" id="KV417289">
    <property type="protein sequence ID" value="KZO95440.1"/>
    <property type="molecule type" value="Genomic_DNA"/>
</dbReference>
<feature type="compositionally biased region" description="Polar residues" evidence="1">
    <location>
        <begin position="499"/>
        <end position="521"/>
    </location>
</feature>
<feature type="transmembrane region" description="Helical" evidence="2">
    <location>
        <begin position="392"/>
        <end position="413"/>
    </location>
</feature>
<feature type="compositionally biased region" description="Polar residues" evidence="1">
    <location>
        <begin position="538"/>
        <end position="550"/>
    </location>
</feature>
<keyword evidence="2" id="KW-0472">Membrane</keyword>
<feature type="region of interest" description="Disordered" evidence="1">
    <location>
        <begin position="487"/>
        <end position="524"/>
    </location>
</feature>
<organism evidence="3 4">
    <name type="scientific">Calocera viscosa (strain TUFC12733)</name>
    <dbReference type="NCBI Taxonomy" id="1330018"/>
    <lineage>
        <taxon>Eukaryota</taxon>
        <taxon>Fungi</taxon>
        <taxon>Dikarya</taxon>
        <taxon>Basidiomycota</taxon>
        <taxon>Agaricomycotina</taxon>
        <taxon>Dacrymycetes</taxon>
        <taxon>Dacrymycetales</taxon>
        <taxon>Dacrymycetaceae</taxon>
        <taxon>Calocera</taxon>
    </lineage>
</organism>
<dbReference type="OrthoDB" id="2576334at2759"/>
<protein>
    <submittedName>
        <fullName evidence="3">Uncharacterized protein</fullName>
    </submittedName>
</protein>
<reference evidence="3 4" key="1">
    <citation type="journal article" date="2016" name="Mol. Biol. Evol.">
        <title>Comparative Genomics of Early-Diverging Mushroom-Forming Fungi Provides Insights into the Origins of Lignocellulose Decay Capabilities.</title>
        <authorList>
            <person name="Nagy L.G."/>
            <person name="Riley R."/>
            <person name="Tritt A."/>
            <person name="Adam C."/>
            <person name="Daum C."/>
            <person name="Floudas D."/>
            <person name="Sun H."/>
            <person name="Yadav J.S."/>
            <person name="Pangilinan J."/>
            <person name="Larsson K.H."/>
            <person name="Matsuura K."/>
            <person name="Barry K."/>
            <person name="Labutti K."/>
            <person name="Kuo R."/>
            <person name="Ohm R.A."/>
            <person name="Bhattacharya S.S."/>
            <person name="Shirouzu T."/>
            <person name="Yoshinaga Y."/>
            <person name="Martin F.M."/>
            <person name="Grigoriev I.V."/>
            <person name="Hibbett D.S."/>
        </authorList>
    </citation>
    <scope>NUCLEOTIDE SEQUENCE [LARGE SCALE GENOMIC DNA]</scope>
    <source>
        <strain evidence="3 4">TUFC12733</strain>
    </source>
</reference>
<sequence>MVRALPVLARLSPFLACRSRVSFSLDHRAMTSSLGYNISLGSQSPVFTYLPLRDAAEDSGWNASYTGTTHAQAYNGGLGVGTAYRETQLDGASVALNFTGTAIYLCLGLSSYPSTSQLTVDGITWEYSIDQGSDSVCEGYDGADSVVVVDQLSEDVHGVILTVNVPSPGDFVRFFGATILVSNGPLGFPLSPTTVSWKDPGWTYAPGDLNWHSRADKDLLGNNTAAIGDLTGGCMWGHVVDPSTIASITISNTTAFYLLGPVGDNFANYTVAFNGDNTTFVAINYFAAYQQVLYFASGLDPGQQYELQVQDWDPSNPKPSSTTITDVAIDALVLLKPTTTASDQPSGASTSYPPFPSDADCTTCLPPGSNQTYGGIDGQGGPSSTASSKVPALVGGIAGGVVLLAVITVLLTWRRIRRWLRRGQLDMAGEETLLRHSRSQSTQAQPYHLSGLVLPHGTSNQRPAVTIRTKDLPLQRMSTNSVISISPRWTEKQPPSRESPLTFTTSGTRAHFTPSTATSSRPDLLHTVPLSDLVSHLNQRLQHPGTSAESSAPPEYE</sequence>
<evidence type="ECO:0000256" key="1">
    <source>
        <dbReference type="SAM" id="MobiDB-lite"/>
    </source>
</evidence>
<dbReference type="Proteomes" id="UP000076738">
    <property type="component" value="Unassembled WGS sequence"/>
</dbReference>
<dbReference type="Gene3D" id="2.60.120.260">
    <property type="entry name" value="Galactose-binding domain-like"/>
    <property type="match status" value="1"/>
</dbReference>
<feature type="region of interest" description="Disordered" evidence="1">
    <location>
        <begin position="538"/>
        <end position="557"/>
    </location>
</feature>
<evidence type="ECO:0000313" key="3">
    <source>
        <dbReference type="EMBL" id="KZO95440.1"/>
    </source>
</evidence>
<keyword evidence="2" id="KW-1133">Transmembrane helix</keyword>
<keyword evidence="2" id="KW-0812">Transmembrane</keyword>